<dbReference type="OrthoDB" id="10518139at2759"/>
<evidence type="ECO:0000313" key="2">
    <source>
        <dbReference type="EMBL" id="KAF3564389.1"/>
    </source>
</evidence>
<organism evidence="1">
    <name type="scientific">Brassica cretica</name>
    <name type="common">Mustard</name>
    <dbReference type="NCBI Taxonomy" id="69181"/>
    <lineage>
        <taxon>Eukaryota</taxon>
        <taxon>Viridiplantae</taxon>
        <taxon>Streptophyta</taxon>
        <taxon>Embryophyta</taxon>
        <taxon>Tracheophyta</taxon>
        <taxon>Spermatophyta</taxon>
        <taxon>Magnoliopsida</taxon>
        <taxon>eudicotyledons</taxon>
        <taxon>Gunneridae</taxon>
        <taxon>Pentapetalae</taxon>
        <taxon>rosids</taxon>
        <taxon>malvids</taxon>
        <taxon>Brassicales</taxon>
        <taxon>Brassicaceae</taxon>
        <taxon>Brassiceae</taxon>
        <taxon>Brassica</taxon>
    </lineage>
</organism>
<reference evidence="1" key="1">
    <citation type="submission" date="2019-12" db="EMBL/GenBank/DDBJ databases">
        <title>Genome sequencing and annotation of Brassica cretica.</title>
        <authorList>
            <person name="Studholme D.J."/>
            <person name="Sarris P.F."/>
        </authorList>
    </citation>
    <scope>NUCLEOTIDE SEQUENCE</scope>
    <source>
        <strain evidence="1">PFS-102/07</strain>
        <tissue evidence="1">Leaf</tissue>
    </source>
</reference>
<dbReference type="Proteomes" id="UP000266723">
    <property type="component" value="Unassembled WGS sequence"/>
</dbReference>
<proteinExistence type="predicted"/>
<keyword evidence="3" id="KW-1185">Reference proteome</keyword>
<dbReference type="EMBL" id="QGKY02001015">
    <property type="protein sequence ID" value="KAF2570093.1"/>
    <property type="molecule type" value="Genomic_DNA"/>
</dbReference>
<reference evidence="2" key="2">
    <citation type="submission" date="2019-12" db="EMBL/GenBank/DDBJ databases">
        <authorList>
            <person name="Studholme D.J."/>
            <person name="Sarris P."/>
        </authorList>
    </citation>
    <scope>NUCLEOTIDE SEQUENCE</scope>
    <source>
        <strain evidence="2">PFS-1207/04</strain>
        <tissue evidence="2">Leaf</tissue>
    </source>
</reference>
<comment type="caution">
    <text evidence="1">The sequence shown here is derived from an EMBL/GenBank/DDBJ whole genome shotgun (WGS) entry which is preliminary data.</text>
</comment>
<gene>
    <name evidence="2" type="ORF">DY000_02015790</name>
    <name evidence="1" type="ORF">F2Q70_00003871</name>
</gene>
<evidence type="ECO:0000313" key="1">
    <source>
        <dbReference type="EMBL" id="KAF2570093.1"/>
    </source>
</evidence>
<dbReference type="EMBL" id="QGKV02000759">
    <property type="protein sequence ID" value="KAF3564389.1"/>
    <property type="molecule type" value="Genomic_DNA"/>
</dbReference>
<accession>A0A8S9IL92</accession>
<reference evidence="2 3" key="3">
    <citation type="journal article" date="2020" name="BMC Genomics">
        <title>Intraspecific diversification of the crop wild relative Brassica cretica Lam. using demographic model selection.</title>
        <authorList>
            <person name="Kioukis A."/>
            <person name="Michalopoulou V.A."/>
            <person name="Briers L."/>
            <person name="Pirintsos S."/>
            <person name="Studholme D.J."/>
            <person name="Pavlidis P."/>
            <person name="Sarris P.F."/>
        </authorList>
    </citation>
    <scope>NUCLEOTIDE SEQUENCE [LARGE SCALE GENOMIC DNA]</scope>
    <source>
        <strain evidence="3">cv. PFS-1207/04</strain>
        <strain evidence="2">PFS-1207/04</strain>
    </source>
</reference>
<protein>
    <submittedName>
        <fullName evidence="1">Uncharacterized protein</fullName>
    </submittedName>
</protein>
<sequence>MEFDEYSKALYPPSYQAYLGFHYHLDSRAERERWFSTYLLVIAWYACSISRSSSFDSSCLEALMASRACYVAAS</sequence>
<evidence type="ECO:0000313" key="3">
    <source>
        <dbReference type="Proteomes" id="UP000266723"/>
    </source>
</evidence>
<dbReference type="AlphaFoldDB" id="A0A8S9IL92"/>
<name>A0A8S9IL92_BRACR</name>